<evidence type="ECO:0000313" key="3">
    <source>
        <dbReference type="EMBL" id="TYT74243.1"/>
    </source>
</evidence>
<accession>A0A5S5MET4</accession>
<name>A0A5S5MET4_9BACT</name>
<keyword evidence="1" id="KW-0812">Transmembrane</keyword>
<evidence type="ECO:0000259" key="2">
    <source>
        <dbReference type="Pfam" id="PF12146"/>
    </source>
</evidence>
<organism evidence="3 4">
    <name type="scientific">Desulfobotulus mexicanus</name>
    <dbReference type="NCBI Taxonomy" id="2586642"/>
    <lineage>
        <taxon>Bacteria</taxon>
        <taxon>Pseudomonadati</taxon>
        <taxon>Thermodesulfobacteriota</taxon>
        <taxon>Desulfobacteria</taxon>
        <taxon>Desulfobacterales</taxon>
        <taxon>Desulfobacteraceae</taxon>
        <taxon>Desulfobotulus</taxon>
    </lineage>
</organism>
<dbReference type="EMBL" id="VDMB01000013">
    <property type="protein sequence ID" value="TYT74243.1"/>
    <property type="molecule type" value="Genomic_DNA"/>
</dbReference>
<dbReference type="SUPFAM" id="SSF53474">
    <property type="entry name" value="alpha/beta-Hydrolases"/>
    <property type="match status" value="1"/>
</dbReference>
<dbReference type="OrthoDB" id="9777090at2"/>
<keyword evidence="1" id="KW-0472">Membrane</keyword>
<sequence length="269" mass="30439">MEKIVLYILAGYVLFCLLLFVMQRSLLYMPDRQTLSPEQAIAQGLRHWPEEKGYRGFIASPEPAEPAGTVILFHGNAGSAWHRTFYTTALSRQNFRVILAEYPGYGGRRGKISETTLVEDALQSIRLAHESYGGPLYLWGESLGCGVVAAALKKTDIPVKGAVLFLPWDSLPDLAQSHYWFLPARLLAKDRYNSMENLKNFEGRVAVLLAGEDEIIPIKHGKRLYQSLNMEKKLWIFDGARHNAMPVSPNLPWWKEVMDFVSAQDLDLE</sequence>
<evidence type="ECO:0000313" key="4">
    <source>
        <dbReference type="Proteomes" id="UP000321899"/>
    </source>
</evidence>
<reference evidence="3 4" key="1">
    <citation type="submission" date="2019-06" db="EMBL/GenBank/DDBJ databases">
        <title>Desulfobotulus mexicanus sp. nov., a novel sulfate-reducing bacterium isolated from the sediment of an alkaline crater lake in Mexico.</title>
        <authorList>
            <person name="Hirschler-Rea A."/>
        </authorList>
    </citation>
    <scope>NUCLEOTIDE SEQUENCE [LARGE SCALE GENOMIC DNA]</scope>
    <source>
        <strain evidence="3 4">PAR22N</strain>
    </source>
</reference>
<feature type="transmembrane region" description="Helical" evidence="1">
    <location>
        <begin position="6"/>
        <end position="22"/>
    </location>
</feature>
<feature type="domain" description="Serine aminopeptidase S33" evidence="2">
    <location>
        <begin position="65"/>
        <end position="168"/>
    </location>
</feature>
<evidence type="ECO:0000256" key="1">
    <source>
        <dbReference type="SAM" id="Phobius"/>
    </source>
</evidence>
<keyword evidence="1" id="KW-1133">Transmembrane helix</keyword>
<dbReference type="InterPro" id="IPR029058">
    <property type="entry name" value="AB_hydrolase_fold"/>
</dbReference>
<dbReference type="Gene3D" id="3.40.50.1820">
    <property type="entry name" value="alpha/beta hydrolase"/>
    <property type="match status" value="1"/>
</dbReference>
<dbReference type="PANTHER" id="PTHR12277">
    <property type="entry name" value="ALPHA/BETA HYDROLASE DOMAIN-CONTAINING PROTEIN"/>
    <property type="match status" value="1"/>
</dbReference>
<dbReference type="RefSeq" id="WP_139449130.1">
    <property type="nucleotide sequence ID" value="NZ_VDMB01000013.1"/>
</dbReference>
<keyword evidence="4" id="KW-1185">Reference proteome</keyword>
<proteinExistence type="predicted"/>
<dbReference type="AlphaFoldDB" id="A0A5S5MET4"/>
<dbReference type="InterPro" id="IPR022742">
    <property type="entry name" value="Hydrolase_4"/>
</dbReference>
<dbReference type="PANTHER" id="PTHR12277:SF79">
    <property type="entry name" value="XAA-PRO DIPEPTIDYL-PEPTIDASE-RELATED"/>
    <property type="match status" value="1"/>
</dbReference>
<comment type="caution">
    <text evidence="3">The sequence shown here is derived from an EMBL/GenBank/DDBJ whole genome shotgun (WGS) entry which is preliminary data.</text>
</comment>
<gene>
    <name evidence="3" type="ORF">FIM25_10760</name>
</gene>
<dbReference type="Pfam" id="PF12146">
    <property type="entry name" value="Hydrolase_4"/>
    <property type="match status" value="1"/>
</dbReference>
<dbReference type="Proteomes" id="UP000321899">
    <property type="component" value="Unassembled WGS sequence"/>
</dbReference>
<protein>
    <submittedName>
        <fullName evidence="3">Lysophospholipase</fullName>
    </submittedName>
</protein>